<proteinExistence type="predicted"/>
<sequence length="71" mass="8089">MTSGFSGCSAQSIATRWIERSFELNNLTLTDYQRRVQEIRRSVRQGIDSAATCTDGESLWICCTNIFISRH</sequence>
<organism evidence="1 2">
    <name type="scientific">Schistosoma mattheei</name>
    <dbReference type="NCBI Taxonomy" id="31246"/>
    <lineage>
        <taxon>Eukaryota</taxon>
        <taxon>Metazoa</taxon>
        <taxon>Spiralia</taxon>
        <taxon>Lophotrochozoa</taxon>
        <taxon>Platyhelminthes</taxon>
        <taxon>Trematoda</taxon>
        <taxon>Digenea</taxon>
        <taxon>Strigeidida</taxon>
        <taxon>Schistosomatoidea</taxon>
        <taxon>Schistosomatidae</taxon>
        <taxon>Schistosoma</taxon>
    </lineage>
</organism>
<keyword evidence="2" id="KW-1185">Reference proteome</keyword>
<name>A0A3P8KSX9_9TREM</name>
<protein>
    <submittedName>
        <fullName evidence="1">Uncharacterized protein</fullName>
    </submittedName>
</protein>
<evidence type="ECO:0000313" key="2">
    <source>
        <dbReference type="Proteomes" id="UP000269396"/>
    </source>
</evidence>
<accession>A0A3P8KSX9</accession>
<evidence type="ECO:0000313" key="1">
    <source>
        <dbReference type="EMBL" id="VDP82646.1"/>
    </source>
</evidence>
<dbReference type="Proteomes" id="UP000269396">
    <property type="component" value="Unassembled WGS sequence"/>
</dbReference>
<dbReference type="AlphaFoldDB" id="A0A3P8KSX9"/>
<dbReference type="EMBL" id="UZAL01044624">
    <property type="protein sequence ID" value="VDP82646.1"/>
    <property type="molecule type" value="Genomic_DNA"/>
</dbReference>
<reference evidence="1 2" key="1">
    <citation type="submission" date="2018-11" db="EMBL/GenBank/DDBJ databases">
        <authorList>
            <consortium name="Pathogen Informatics"/>
        </authorList>
    </citation>
    <scope>NUCLEOTIDE SEQUENCE [LARGE SCALE GENOMIC DNA]</scope>
    <source>
        <strain>Denwood</strain>
        <strain evidence="2">Zambia</strain>
    </source>
</reference>
<gene>
    <name evidence="1" type="ORF">SMTD_LOCUS20503</name>
</gene>